<keyword evidence="1" id="KW-0812">Transmembrane</keyword>
<proteinExistence type="predicted"/>
<keyword evidence="1" id="KW-1133">Transmembrane helix</keyword>
<sequence length="207" mass="22601">MSIRSVYREGHSASRLAWALIPLALVVGALILLRQPANDATAQVTVVETWPDAEMLSVNPTREQANSTQGFVPPTAERRDQVLQRLSQFRADYKQLAPSMSVSFRPGSSERGQLAETIAQALSQYGLGSKASGVVPDTTVKNRSAPIVMRAARAHRETVHRLLEALAPYFSAQVLLVFDDDTRIDALTFHISGTPAFNEDGLAIFGR</sequence>
<organism evidence="2 3">
    <name type="scientific">Kineobactrum sediminis</name>
    <dbReference type="NCBI Taxonomy" id="1905677"/>
    <lineage>
        <taxon>Bacteria</taxon>
        <taxon>Pseudomonadati</taxon>
        <taxon>Pseudomonadota</taxon>
        <taxon>Gammaproteobacteria</taxon>
        <taxon>Cellvibrionales</taxon>
        <taxon>Halieaceae</taxon>
        <taxon>Kineobactrum</taxon>
    </lineage>
</organism>
<evidence type="ECO:0000313" key="2">
    <source>
        <dbReference type="EMBL" id="PLW82266.1"/>
    </source>
</evidence>
<dbReference type="AlphaFoldDB" id="A0A2N5Y1K2"/>
<dbReference type="RefSeq" id="WP_101521518.1">
    <property type="nucleotide sequence ID" value="NZ_PKLZ01000008.1"/>
</dbReference>
<feature type="transmembrane region" description="Helical" evidence="1">
    <location>
        <begin position="12"/>
        <end position="33"/>
    </location>
</feature>
<protein>
    <submittedName>
        <fullName evidence="2">Uncharacterized protein</fullName>
    </submittedName>
</protein>
<accession>A0A2N5Y1K2</accession>
<evidence type="ECO:0000256" key="1">
    <source>
        <dbReference type="SAM" id="Phobius"/>
    </source>
</evidence>
<dbReference type="EMBL" id="PKLZ01000008">
    <property type="protein sequence ID" value="PLW82266.1"/>
    <property type="molecule type" value="Genomic_DNA"/>
</dbReference>
<reference evidence="3" key="1">
    <citation type="submission" date="2017-11" db="EMBL/GenBank/DDBJ databases">
        <title>The draft genome sequence of Chromatocurvus sp. F02.</title>
        <authorList>
            <person name="Du Z.-J."/>
            <person name="Chang Y.-Q."/>
        </authorList>
    </citation>
    <scope>NUCLEOTIDE SEQUENCE [LARGE SCALE GENOMIC DNA]</scope>
    <source>
        <strain evidence="3">F02</strain>
    </source>
</reference>
<dbReference type="OrthoDB" id="7061177at2"/>
<keyword evidence="1" id="KW-0472">Membrane</keyword>
<keyword evidence="3" id="KW-1185">Reference proteome</keyword>
<evidence type="ECO:0000313" key="3">
    <source>
        <dbReference type="Proteomes" id="UP000234845"/>
    </source>
</evidence>
<gene>
    <name evidence="2" type="ORF">CWI75_10845</name>
</gene>
<comment type="caution">
    <text evidence="2">The sequence shown here is derived from an EMBL/GenBank/DDBJ whole genome shotgun (WGS) entry which is preliminary data.</text>
</comment>
<name>A0A2N5Y1K2_9GAMM</name>
<dbReference type="Proteomes" id="UP000234845">
    <property type="component" value="Unassembled WGS sequence"/>
</dbReference>